<evidence type="ECO:0000313" key="1">
    <source>
        <dbReference type="EMBL" id="KIK91579.1"/>
    </source>
</evidence>
<evidence type="ECO:0000313" key="2">
    <source>
        <dbReference type="Proteomes" id="UP000054538"/>
    </source>
</evidence>
<name>A0A0D0DYB7_9AGAM</name>
<reference evidence="1 2" key="1">
    <citation type="submission" date="2014-04" db="EMBL/GenBank/DDBJ databases">
        <authorList>
            <consortium name="DOE Joint Genome Institute"/>
            <person name="Kuo A."/>
            <person name="Kohler A."/>
            <person name="Jargeat P."/>
            <person name="Nagy L.G."/>
            <person name="Floudas D."/>
            <person name="Copeland A."/>
            <person name="Barry K.W."/>
            <person name="Cichocki N."/>
            <person name="Veneault-Fourrey C."/>
            <person name="LaButti K."/>
            <person name="Lindquist E.A."/>
            <person name="Lipzen A."/>
            <person name="Lundell T."/>
            <person name="Morin E."/>
            <person name="Murat C."/>
            <person name="Sun H."/>
            <person name="Tunlid A."/>
            <person name="Henrissat B."/>
            <person name="Grigoriev I.V."/>
            <person name="Hibbett D.S."/>
            <person name="Martin F."/>
            <person name="Nordberg H.P."/>
            <person name="Cantor M.N."/>
            <person name="Hua S.X."/>
        </authorList>
    </citation>
    <scope>NUCLEOTIDE SEQUENCE [LARGE SCALE GENOMIC DNA]</scope>
    <source>
        <strain evidence="1 2">Ve08.2h10</strain>
    </source>
</reference>
<accession>A0A0D0DYB7</accession>
<dbReference type="EMBL" id="KN825371">
    <property type="protein sequence ID" value="KIK91579.1"/>
    <property type="molecule type" value="Genomic_DNA"/>
</dbReference>
<reference evidence="2" key="2">
    <citation type="submission" date="2015-01" db="EMBL/GenBank/DDBJ databases">
        <title>Evolutionary Origins and Diversification of the Mycorrhizal Mutualists.</title>
        <authorList>
            <consortium name="DOE Joint Genome Institute"/>
            <consortium name="Mycorrhizal Genomics Consortium"/>
            <person name="Kohler A."/>
            <person name="Kuo A."/>
            <person name="Nagy L.G."/>
            <person name="Floudas D."/>
            <person name="Copeland A."/>
            <person name="Barry K.W."/>
            <person name="Cichocki N."/>
            <person name="Veneault-Fourrey C."/>
            <person name="LaButti K."/>
            <person name="Lindquist E.A."/>
            <person name="Lipzen A."/>
            <person name="Lundell T."/>
            <person name="Morin E."/>
            <person name="Murat C."/>
            <person name="Riley R."/>
            <person name="Ohm R."/>
            <person name="Sun H."/>
            <person name="Tunlid A."/>
            <person name="Henrissat B."/>
            <person name="Grigoriev I.V."/>
            <person name="Hibbett D.S."/>
            <person name="Martin F."/>
        </authorList>
    </citation>
    <scope>NUCLEOTIDE SEQUENCE [LARGE SCALE GENOMIC DNA]</scope>
    <source>
        <strain evidence="2">Ve08.2h10</strain>
    </source>
</reference>
<sequence>MLFNSTQYRETVACKTNYAARPSLANNLEWRPDGMGHAVFQKDEDDPFTTIVIGKVVDYRLNAGPGGTFLNPDFGPIQKAKYQFYLTRPVDAAFREDFDRTYAFLDGLQNTITKGQNKKNMLINEAGGKMIRFSRNIFEKRVKFTSNKVRSKYLALFRRSLCVTPQNLARPSIMPT</sequence>
<gene>
    <name evidence="1" type="ORF">PAXRUDRAFT_149183</name>
</gene>
<dbReference type="InParanoid" id="A0A0D0DYB7"/>
<organism evidence="1 2">
    <name type="scientific">Paxillus rubicundulus Ve08.2h10</name>
    <dbReference type="NCBI Taxonomy" id="930991"/>
    <lineage>
        <taxon>Eukaryota</taxon>
        <taxon>Fungi</taxon>
        <taxon>Dikarya</taxon>
        <taxon>Basidiomycota</taxon>
        <taxon>Agaricomycotina</taxon>
        <taxon>Agaricomycetes</taxon>
        <taxon>Agaricomycetidae</taxon>
        <taxon>Boletales</taxon>
        <taxon>Paxilineae</taxon>
        <taxon>Paxillaceae</taxon>
        <taxon>Paxillus</taxon>
    </lineage>
</organism>
<dbReference type="HOGENOM" id="CLU_1525670_0_0_1"/>
<dbReference type="AlphaFoldDB" id="A0A0D0DYB7"/>
<dbReference type="OrthoDB" id="3177772at2759"/>
<keyword evidence="2" id="KW-1185">Reference proteome</keyword>
<protein>
    <submittedName>
        <fullName evidence="1">Uncharacterized protein</fullName>
    </submittedName>
</protein>
<dbReference type="Proteomes" id="UP000054538">
    <property type="component" value="Unassembled WGS sequence"/>
</dbReference>
<proteinExistence type="predicted"/>